<gene>
    <name evidence="3" type="ORF">J2W49_004619</name>
</gene>
<accession>A0ABU1WUM9</accession>
<organism evidence="3 4">
    <name type="scientific">Hydrogenophaga palleronii</name>
    <dbReference type="NCBI Taxonomy" id="65655"/>
    <lineage>
        <taxon>Bacteria</taxon>
        <taxon>Pseudomonadati</taxon>
        <taxon>Pseudomonadota</taxon>
        <taxon>Betaproteobacteria</taxon>
        <taxon>Burkholderiales</taxon>
        <taxon>Comamonadaceae</taxon>
        <taxon>Hydrogenophaga</taxon>
    </lineage>
</organism>
<name>A0ABU1WUM9_9BURK</name>
<dbReference type="InterPro" id="IPR052893">
    <property type="entry name" value="TCS_response_regulator"/>
</dbReference>
<dbReference type="InterPro" id="IPR011006">
    <property type="entry name" value="CheY-like_superfamily"/>
</dbReference>
<dbReference type="PROSITE" id="PS50110">
    <property type="entry name" value="RESPONSE_REGULATORY"/>
    <property type="match status" value="1"/>
</dbReference>
<feature type="domain" description="Response regulatory" evidence="2">
    <location>
        <begin position="4"/>
        <end position="128"/>
    </location>
</feature>
<keyword evidence="1" id="KW-0597">Phosphoprotein</keyword>
<dbReference type="RefSeq" id="WP_310321569.1">
    <property type="nucleotide sequence ID" value="NZ_JAVDWU010000012.1"/>
</dbReference>
<comment type="caution">
    <text evidence="3">The sequence shown here is derived from an EMBL/GenBank/DDBJ whole genome shotgun (WGS) entry which is preliminary data.</text>
</comment>
<evidence type="ECO:0000313" key="3">
    <source>
        <dbReference type="EMBL" id="MDR7152641.1"/>
    </source>
</evidence>
<dbReference type="Pfam" id="PF00072">
    <property type="entry name" value="Response_reg"/>
    <property type="match status" value="1"/>
</dbReference>
<feature type="modified residue" description="4-aspartylphosphate" evidence="1">
    <location>
        <position position="58"/>
    </location>
</feature>
<reference evidence="3 4" key="1">
    <citation type="submission" date="2023-07" db="EMBL/GenBank/DDBJ databases">
        <title>Sorghum-associated microbial communities from plants grown in Nebraska, USA.</title>
        <authorList>
            <person name="Schachtman D."/>
        </authorList>
    </citation>
    <scope>NUCLEOTIDE SEQUENCE [LARGE SCALE GENOMIC DNA]</scope>
    <source>
        <strain evidence="3 4">4249</strain>
    </source>
</reference>
<dbReference type="InterPro" id="IPR001789">
    <property type="entry name" value="Sig_transdc_resp-reg_receiver"/>
</dbReference>
<dbReference type="Gene3D" id="3.40.50.2300">
    <property type="match status" value="1"/>
</dbReference>
<dbReference type="PANTHER" id="PTHR44520:SF2">
    <property type="entry name" value="RESPONSE REGULATOR RCP1"/>
    <property type="match status" value="1"/>
</dbReference>
<evidence type="ECO:0000256" key="1">
    <source>
        <dbReference type="PROSITE-ProRule" id="PRU00169"/>
    </source>
</evidence>
<sequence>MPLRILMIDDNEDDLMFTQIALKRCGVEYDIHMHQKAQDALNYLSSTPDHGVDLILLDINMPVMNGFDFLEAFEALAPEHRGQTVVALLSSSRDALDRERAARFPSVRGFLTKPLGRSEAAQLAALIPD</sequence>
<dbReference type="SUPFAM" id="SSF52172">
    <property type="entry name" value="CheY-like"/>
    <property type="match status" value="1"/>
</dbReference>
<dbReference type="SMART" id="SM00448">
    <property type="entry name" value="REC"/>
    <property type="match status" value="1"/>
</dbReference>
<protein>
    <submittedName>
        <fullName evidence="3">CheY-like chemotaxis protein</fullName>
    </submittedName>
</protein>
<dbReference type="EMBL" id="JAVDWU010000012">
    <property type="protein sequence ID" value="MDR7152641.1"/>
    <property type="molecule type" value="Genomic_DNA"/>
</dbReference>
<evidence type="ECO:0000313" key="4">
    <source>
        <dbReference type="Proteomes" id="UP001265700"/>
    </source>
</evidence>
<proteinExistence type="predicted"/>
<evidence type="ECO:0000259" key="2">
    <source>
        <dbReference type="PROSITE" id="PS50110"/>
    </source>
</evidence>
<dbReference type="Proteomes" id="UP001265700">
    <property type="component" value="Unassembled WGS sequence"/>
</dbReference>
<keyword evidence="4" id="KW-1185">Reference proteome</keyword>
<dbReference type="PANTHER" id="PTHR44520">
    <property type="entry name" value="RESPONSE REGULATOR RCP1-RELATED"/>
    <property type="match status" value="1"/>
</dbReference>